<dbReference type="InterPro" id="IPR027417">
    <property type="entry name" value="P-loop_NTPase"/>
</dbReference>
<dbReference type="PANTHER" id="PTHR36978">
    <property type="entry name" value="P-LOOP CONTAINING NUCLEOTIDE TRIPHOSPHATE HYDROLASE"/>
    <property type="match status" value="1"/>
</dbReference>
<evidence type="ECO:0000313" key="2">
    <source>
        <dbReference type="Proteomes" id="UP000030752"/>
    </source>
</evidence>
<dbReference type="Proteomes" id="UP000030752">
    <property type="component" value="Unassembled WGS sequence"/>
</dbReference>
<evidence type="ECO:0000313" key="1">
    <source>
        <dbReference type="EMBL" id="ETN36328.1"/>
    </source>
</evidence>
<dbReference type="PANTHER" id="PTHR36978:SF8">
    <property type="entry name" value="NAD DEPENDENT EPIMERASE_DEHYDRATASE"/>
    <property type="match status" value="1"/>
</dbReference>
<dbReference type="InterPro" id="IPR040632">
    <property type="entry name" value="Sulfotransfer_4"/>
</dbReference>
<dbReference type="VEuPathDB" id="FungiDB:HMPREF1541_08605"/>
<gene>
    <name evidence="1" type="ORF">HMPREF1541_08605</name>
</gene>
<dbReference type="Pfam" id="PF17784">
    <property type="entry name" value="Sulfotransfer_4"/>
    <property type="match status" value="1"/>
</dbReference>
<proteinExistence type="predicted"/>
<organism evidence="1 2">
    <name type="scientific">Cyphellophora europaea (strain CBS 101466)</name>
    <name type="common">Phialophora europaea</name>
    <dbReference type="NCBI Taxonomy" id="1220924"/>
    <lineage>
        <taxon>Eukaryota</taxon>
        <taxon>Fungi</taxon>
        <taxon>Dikarya</taxon>
        <taxon>Ascomycota</taxon>
        <taxon>Pezizomycotina</taxon>
        <taxon>Eurotiomycetes</taxon>
        <taxon>Chaetothyriomycetidae</taxon>
        <taxon>Chaetothyriales</taxon>
        <taxon>Cyphellophoraceae</taxon>
        <taxon>Cyphellophora</taxon>
    </lineage>
</organism>
<dbReference type="GeneID" id="19975944"/>
<sequence length="315" mass="35564">MPHINSWFWYILENYIYAIPEPPPHTRTKPLEVICVGLPRSATHSLKEALIILGHENVYHGFDVLREQPVPRMRAWGRLTRLKHFPNLSSTAPYPGPVNTPTGLLNSSHFDPLIGHCTALIDSPASVFAADLIHAYPNAKIILNTRTNADDWQRSVNDAILRPLISYPGILIQYLDPTFFWMYHVFCRLIDPALFRASHPSASGIHDAMAGKGRATKIEHEAMVRGLMIGQEHRFLEWSVQDDWEPLCEFLGKEKPEKEFPRANTTRDIGELEMEVLRQAGLRVLKRLLVLAAVGVAVGAMVWKKRGGGPELLSF</sequence>
<name>W2RKU0_CYPE1</name>
<dbReference type="AlphaFoldDB" id="W2RKU0"/>
<accession>W2RKU0</accession>
<evidence type="ECO:0008006" key="3">
    <source>
        <dbReference type="Google" id="ProtNLM"/>
    </source>
</evidence>
<dbReference type="EMBL" id="KB822725">
    <property type="protein sequence ID" value="ETN36328.1"/>
    <property type="molecule type" value="Genomic_DNA"/>
</dbReference>
<dbReference type="HOGENOM" id="CLU_061199_1_0_1"/>
<dbReference type="SUPFAM" id="SSF52540">
    <property type="entry name" value="P-loop containing nucleoside triphosphate hydrolases"/>
    <property type="match status" value="1"/>
</dbReference>
<reference evidence="1 2" key="1">
    <citation type="submission" date="2013-03" db="EMBL/GenBank/DDBJ databases">
        <title>The Genome Sequence of Phialophora europaea CBS 101466.</title>
        <authorList>
            <consortium name="The Broad Institute Genomics Platform"/>
            <person name="Cuomo C."/>
            <person name="de Hoog S."/>
            <person name="Gorbushina A."/>
            <person name="Walker B."/>
            <person name="Young S.K."/>
            <person name="Zeng Q."/>
            <person name="Gargeya S."/>
            <person name="Fitzgerald M."/>
            <person name="Haas B."/>
            <person name="Abouelleil A."/>
            <person name="Allen A.W."/>
            <person name="Alvarado L."/>
            <person name="Arachchi H.M."/>
            <person name="Berlin A.M."/>
            <person name="Chapman S.B."/>
            <person name="Gainer-Dewar J."/>
            <person name="Goldberg J."/>
            <person name="Griggs A."/>
            <person name="Gujja S."/>
            <person name="Hansen M."/>
            <person name="Howarth C."/>
            <person name="Imamovic A."/>
            <person name="Ireland A."/>
            <person name="Larimer J."/>
            <person name="McCowan C."/>
            <person name="Murphy C."/>
            <person name="Pearson M."/>
            <person name="Poon T.W."/>
            <person name="Priest M."/>
            <person name="Roberts A."/>
            <person name="Saif S."/>
            <person name="Shea T."/>
            <person name="Sisk P."/>
            <person name="Sykes S."/>
            <person name="Wortman J."/>
            <person name="Nusbaum C."/>
            <person name="Birren B."/>
        </authorList>
    </citation>
    <scope>NUCLEOTIDE SEQUENCE [LARGE SCALE GENOMIC DNA]</scope>
    <source>
        <strain evidence="1 2">CBS 101466</strain>
    </source>
</reference>
<dbReference type="OrthoDB" id="408152at2759"/>
<keyword evidence="2" id="KW-1185">Reference proteome</keyword>
<dbReference type="InParanoid" id="W2RKU0"/>
<protein>
    <recommendedName>
        <fullName evidence="3">NAD dependent epimerase/dehydratase</fullName>
    </recommendedName>
</protein>
<dbReference type="eggNOG" id="ENOG502RY50">
    <property type="taxonomic scope" value="Eukaryota"/>
</dbReference>
<dbReference type="STRING" id="1220924.W2RKU0"/>
<dbReference type="RefSeq" id="XP_008721146.1">
    <property type="nucleotide sequence ID" value="XM_008722924.1"/>
</dbReference>
<dbReference type="Gene3D" id="3.40.50.300">
    <property type="entry name" value="P-loop containing nucleotide triphosphate hydrolases"/>
    <property type="match status" value="1"/>
</dbReference>